<dbReference type="GO" id="GO:0035438">
    <property type="term" value="F:cyclic-di-GMP binding"/>
    <property type="evidence" value="ECO:0007669"/>
    <property type="project" value="InterPro"/>
</dbReference>
<dbReference type="InterPro" id="IPR009875">
    <property type="entry name" value="PilZ_domain"/>
</dbReference>
<accession>A0A3B1B851</accession>
<proteinExistence type="predicted"/>
<gene>
    <name evidence="2" type="ORF">MNBD_GAMMA26-1733</name>
</gene>
<evidence type="ECO:0000259" key="1">
    <source>
        <dbReference type="Pfam" id="PF07238"/>
    </source>
</evidence>
<dbReference type="Gene3D" id="2.40.10.220">
    <property type="entry name" value="predicted glycosyltransferase like domains"/>
    <property type="match status" value="1"/>
</dbReference>
<reference evidence="2" key="1">
    <citation type="submission" date="2018-06" db="EMBL/GenBank/DDBJ databases">
        <authorList>
            <person name="Zhirakovskaya E."/>
        </authorList>
    </citation>
    <scope>NUCLEOTIDE SEQUENCE</scope>
</reference>
<organism evidence="2">
    <name type="scientific">hydrothermal vent metagenome</name>
    <dbReference type="NCBI Taxonomy" id="652676"/>
    <lineage>
        <taxon>unclassified sequences</taxon>
        <taxon>metagenomes</taxon>
        <taxon>ecological metagenomes</taxon>
    </lineage>
</organism>
<sequence>MLPGSLIMNSEKNQLLEEDRRSYFRVNDAVKISYHRIPKEELAERLDRLESEVETNFTVMSTFSALSQEISLQLRKIEFNAPDIALCIKALDDKLNILGRAFLAQGEDLTNQSAQPVNISAGGIALNSAEKLEIGTDLEIKILLLPAMTGLLVFGEVVGCETNGASDGKAYRYRLRIKFAHIREPDRDILIRHVLRRQGDWLRERFNDQEEEINEP</sequence>
<evidence type="ECO:0000313" key="2">
    <source>
        <dbReference type="EMBL" id="VAX08093.1"/>
    </source>
</evidence>
<dbReference type="EMBL" id="UOFX01000034">
    <property type="protein sequence ID" value="VAX08093.1"/>
    <property type="molecule type" value="Genomic_DNA"/>
</dbReference>
<protein>
    <recommendedName>
        <fullName evidence="1">PilZ domain-containing protein</fullName>
    </recommendedName>
</protein>
<name>A0A3B1B851_9ZZZZ</name>
<dbReference type="AlphaFoldDB" id="A0A3B1B851"/>
<feature type="domain" description="PilZ" evidence="1">
    <location>
        <begin position="113"/>
        <end position="195"/>
    </location>
</feature>
<dbReference type="Pfam" id="PF07238">
    <property type="entry name" value="PilZ"/>
    <property type="match status" value="1"/>
</dbReference>